<reference evidence="3" key="1">
    <citation type="submission" date="2017-07" db="EMBL/GenBank/DDBJ databases">
        <title>Draft genome sequence of Effusibacillus lacus strain skLN1.</title>
        <authorList>
            <person name="Watanabe M."/>
            <person name="Kojima H."/>
            <person name="Fukui M."/>
        </authorList>
    </citation>
    <scope>NUCLEOTIDE SEQUENCE [LARGE SCALE GENOMIC DNA]</scope>
    <source>
        <strain evidence="3">skLN1</strain>
    </source>
</reference>
<gene>
    <name evidence="2" type="ORF">EFBL_1148</name>
</gene>
<dbReference type="Proteomes" id="UP000217785">
    <property type="component" value="Unassembled WGS sequence"/>
</dbReference>
<accession>A0A292YMA2</accession>
<protein>
    <submittedName>
        <fullName evidence="2">Uncharacterized protein</fullName>
    </submittedName>
</protein>
<dbReference type="AlphaFoldDB" id="A0A292YMA2"/>
<proteinExistence type="predicted"/>
<name>A0A292YMA2_9BACL</name>
<evidence type="ECO:0000313" key="3">
    <source>
        <dbReference type="Proteomes" id="UP000217785"/>
    </source>
</evidence>
<dbReference type="EMBL" id="BDUF01000023">
    <property type="protein sequence ID" value="GAX89524.1"/>
    <property type="molecule type" value="Genomic_DNA"/>
</dbReference>
<keyword evidence="3" id="KW-1185">Reference proteome</keyword>
<evidence type="ECO:0000256" key="1">
    <source>
        <dbReference type="SAM" id="MobiDB-lite"/>
    </source>
</evidence>
<dbReference type="OrthoDB" id="2375480at2"/>
<feature type="region of interest" description="Disordered" evidence="1">
    <location>
        <begin position="1"/>
        <end position="25"/>
    </location>
</feature>
<sequence>MAKKRKSKVGSQAKAPETPKRQEPVNAMQVLKERMKQANKSSLLDALNQVKNTKPEDWKDVDKVKDLAKQLATSMKLPVSEERLDQFMKAYKDATKGGQPQDPKEVLQKYGQGKIDPKSMDEFNKFIK</sequence>
<organism evidence="2 3">
    <name type="scientific">Effusibacillus lacus</name>
    <dbReference type="NCBI Taxonomy" id="1348429"/>
    <lineage>
        <taxon>Bacteria</taxon>
        <taxon>Bacillati</taxon>
        <taxon>Bacillota</taxon>
        <taxon>Bacilli</taxon>
        <taxon>Bacillales</taxon>
        <taxon>Alicyclobacillaceae</taxon>
        <taxon>Effusibacillus</taxon>
    </lineage>
</organism>
<evidence type="ECO:0000313" key="2">
    <source>
        <dbReference type="EMBL" id="GAX89524.1"/>
    </source>
</evidence>
<dbReference type="RefSeq" id="WP_096181213.1">
    <property type="nucleotide sequence ID" value="NZ_BDUF01000023.1"/>
</dbReference>
<comment type="caution">
    <text evidence="2">The sequence shown here is derived from an EMBL/GenBank/DDBJ whole genome shotgun (WGS) entry which is preliminary data.</text>
</comment>